<evidence type="ECO:0000256" key="8">
    <source>
        <dbReference type="PROSITE-ProRule" id="PRU10141"/>
    </source>
</evidence>
<dbReference type="SUPFAM" id="SSF56112">
    <property type="entry name" value="Protein kinase-like (PK-like)"/>
    <property type="match status" value="1"/>
</dbReference>
<feature type="region of interest" description="Disordered" evidence="10">
    <location>
        <begin position="157"/>
        <end position="225"/>
    </location>
</feature>
<dbReference type="PROSITE" id="PS00108">
    <property type="entry name" value="PROTEIN_KINASE_ST"/>
    <property type="match status" value="1"/>
</dbReference>
<keyword evidence="2 8" id="KW-0547">Nucleotide-binding</keyword>
<feature type="non-terminal residue" evidence="12">
    <location>
        <position position="932"/>
    </location>
</feature>
<feature type="compositionally biased region" description="Acidic residues" evidence="10">
    <location>
        <begin position="543"/>
        <end position="604"/>
    </location>
</feature>
<dbReference type="GeneID" id="10511022"/>
<dbReference type="FunFam" id="3.30.200.20:FF:000856">
    <property type="entry name" value="Kinase, putative"/>
    <property type="match status" value="1"/>
</dbReference>
<feature type="domain" description="Protein kinase" evidence="11">
    <location>
        <begin position="373"/>
        <end position="887"/>
    </location>
</feature>
<feature type="compositionally biased region" description="Low complexity" evidence="10">
    <location>
        <begin position="635"/>
        <end position="647"/>
    </location>
</feature>
<dbReference type="GO" id="GO:0005524">
    <property type="term" value="F:ATP binding"/>
    <property type="evidence" value="ECO:0007669"/>
    <property type="project" value="UniProtKB-UniRule"/>
</dbReference>
<keyword evidence="13" id="KW-1185">Reference proteome</keyword>
<evidence type="ECO:0000256" key="1">
    <source>
        <dbReference type="ARBA" id="ARBA00022679"/>
    </source>
</evidence>
<keyword evidence="3" id="KW-0418">Kinase</keyword>
<dbReference type="Proteomes" id="UP000001064">
    <property type="component" value="Unassembled WGS sequence"/>
</dbReference>
<evidence type="ECO:0000256" key="3">
    <source>
        <dbReference type="ARBA" id="ARBA00022777"/>
    </source>
</evidence>
<dbReference type="Gene3D" id="3.30.200.20">
    <property type="entry name" value="Phosphorylase Kinase, domain 1"/>
    <property type="match status" value="1"/>
</dbReference>
<dbReference type="eggNOG" id="KOG1035">
    <property type="taxonomic scope" value="Eukaryota"/>
</dbReference>
<dbReference type="OMA" id="YIQTQYC"/>
<dbReference type="Gene3D" id="1.10.510.10">
    <property type="entry name" value="Transferase(Phosphotransferase) domain 1"/>
    <property type="match status" value="1"/>
</dbReference>
<evidence type="ECO:0000256" key="6">
    <source>
        <dbReference type="ARBA" id="ARBA00047899"/>
    </source>
</evidence>
<evidence type="ECO:0000256" key="5">
    <source>
        <dbReference type="ARBA" id="ARBA00037982"/>
    </source>
</evidence>
<feature type="compositionally biased region" description="Low complexity" evidence="10">
    <location>
        <begin position="192"/>
        <end position="225"/>
    </location>
</feature>
<dbReference type="InterPro" id="IPR011009">
    <property type="entry name" value="Kinase-like_dom_sf"/>
</dbReference>
<sequence>LYYGLLIMNYNIEEIIDNISSLSCSKDNNNIKSINSSSLGSSCDNVVRGIAISDSNSDYNSTTVPTKKKSPLLCSINGLNNSNSNINNNSNNNSNEYFNGRYNLIHSSLSIPLSKESKNINNSASNDNINSNNDQYNKLEHQKLISDYRKTLKEKSFKNNISKIRPINSDDSRNTNDSSNSNNTNKDDSFDNHNNTSNDSNGNSNNNNKINSDSDKSNCNSDNNKNIVLRKSSSSANLDSLDNAIELIEACNDLFSQQKILLEMLITQNFFQSNQLDKKKVLSFAKNIMSSELLSIPSTILKSQQFKTIYLDYYRDLFSRALNETNLKYNQINNLSIFQNNPQNLYKLVLPPSLPQTNYNSKDLNAQRYQREFRELKKLGEGGFGSVFLAESIFDLQLYAIKKVNFSVSTSSTSNAHSKVEKVIREVKALAKLDHVNILRYHHAWLELDTSIDKSKQFGSVEGSMGTGEDNFTTNSDDIDSYSSNNFLYNNTTINNKPKPIKKILNTNKKNSILIQNEEYSVSSNFNKSSFDLEETQSRDSDNELTEEQEEEEEEDNDDEDDDDEDDDDDDEDDDDGDEVTEEDEDDYSDDENSEENEASDDNTNDLSLSVSKSLIPYIPKENKKSTQNIPSHRNNSNSNNGHNNNNNIRLKYTMFIQTQYCEDKTLKDLIEKPEFKSKSKREVLSIFKQIIKGVHYLHSMNMIHRDIKPANLFLKDNIIKIGDLGLVKDITANSPTPDSIHSSGIGLYTGTYSDSSMSTFFNSSNNNIFNNNSKRPLQLTNSLISINTQGIGTLTYASPEQLAGNIYTNKVDVYSCGIILFELLSGGFGTQYERTESIKNLKNQILPNSFLKTHPDESMLILRMVDKNSDNRPSAKELLEKEIPHLLEKSYQPQENYDNLDHQTLVSLLKSKDNEIESLKKELLALKNKIK</sequence>
<comment type="catalytic activity">
    <reaction evidence="7">
        <text>L-seryl-[protein] + ATP = O-phospho-L-seryl-[protein] + ADP + H(+)</text>
        <dbReference type="Rhea" id="RHEA:17989"/>
        <dbReference type="Rhea" id="RHEA-COMP:9863"/>
        <dbReference type="Rhea" id="RHEA-COMP:11604"/>
        <dbReference type="ChEBI" id="CHEBI:15378"/>
        <dbReference type="ChEBI" id="CHEBI:29999"/>
        <dbReference type="ChEBI" id="CHEBI:30616"/>
        <dbReference type="ChEBI" id="CHEBI:83421"/>
        <dbReference type="ChEBI" id="CHEBI:456216"/>
        <dbReference type="EC" id="2.7.11.1"/>
    </reaction>
</comment>
<keyword evidence="1" id="KW-0808">Transferase</keyword>
<feature type="region of interest" description="Disordered" evidence="10">
    <location>
        <begin position="621"/>
        <end position="647"/>
    </location>
</feature>
<name>F1A5X6_DICPU</name>
<evidence type="ECO:0000259" key="11">
    <source>
        <dbReference type="PROSITE" id="PS50011"/>
    </source>
</evidence>
<feature type="coiled-coil region" evidence="9">
    <location>
        <begin position="903"/>
        <end position="930"/>
    </location>
</feature>
<dbReference type="EMBL" id="GL871647">
    <property type="protein sequence ID" value="EGC28406.1"/>
    <property type="molecule type" value="Genomic_DNA"/>
</dbReference>
<organism evidence="12 13">
    <name type="scientific">Dictyostelium purpureum</name>
    <name type="common">Slime mold</name>
    <dbReference type="NCBI Taxonomy" id="5786"/>
    <lineage>
        <taxon>Eukaryota</taxon>
        <taxon>Amoebozoa</taxon>
        <taxon>Evosea</taxon>
        <taxon>Eumycetozoa</taxon>
        <taxon>Dictyostelia</taxon>
        <taxon>Dictyosteliales</taxon>
        <taxon>Dictyosteliaceae</taxon>
        <taxon>Dictyostelium</taxon>
    </lineage>
</organism>
<evidence type="ECO:0000256" key="4">
    <source>
        <dbReference type="ARBA" id="ARBA00022840"/>
    </source>
</evidence>
<dbReference type="InterPro" id="IPR050339">
    <property type="entry name" value="CC_SR_Kinase"/>
</dbReference>
<evidence type="ECO:0000313" key="13">
    <source>
        <dbReference type="Proteomes" id="UP000001064"/>
    </source>
</evidence>
<dbReference type="AlphaFoldDB" id="F1A5X6"/>
<keyword evidence="4 8" id="KW-0067">ATP-binding</keyword>
<dbReference type="GO" id="GO:0004694">
    <property type="term" value="F:eukaryotic translation initiation factor 2alpha kinase activity"/>
    <property type="evidence" value="ECO:0000318"/>
    <property type="project" value="GO_Central"/>
</dbReference>
<dbReference type="InterPro" id="IPR017441">
    <property type="entry name" value="Protein_kinase_ATP_BS"/>
</dbReference>
<dbReference type="FunFam" id="1.10.510.10:FF:001167">
    <property type="entry name" value="Uncharacterized protein"/>
    <property type="match status" value="1"/>
</dbReference>
<dbReference type="OrthoDB" id="1405469at2759"/>
<feature type="region of interest" description="Disordered" evidence="10">
    <location>
        <begin position="526"/>
        <end position="608"/>
    </location>
</feature>
<dbReference type="InterPro" id="IPR000719">
    <property type="entry name" value="Prot_kinase_dom"/>
</dbReference>
<dbReference type="GO" id="GO:0005737">
    <property type="term" value="C:cytoplasm"/>
    <property type="evidence" value="ECO:0000318"/>
    <property type="project" value="GO_Central"/>
</dbReference>
<protein>
    <recommendedName>
        <fullName evidence="11">Protein kinase domain-containing protein</fullName>
    </recommendedName>
</protein>
<dbReference type="KEGG" id="dpp:DICPUDRAFT_160208"/>
<feature type="binding site" evidence="8">
    <location>
        <position position="403"/>
    </location>
    <ligand>
        <name>ATP</name>
        <dbReference type="ChEBI" id="CHEBI:30616"/>
    </ligand>
</feature>
<feature type="compositionally biased region" description="Low complexity" evidence="10">
    <location>
        <begin position="175"/>
        <end position="184"/>
    </location>
</feature>
<dbReference type="PROSITE" id="PS00107">
    <property type="entry name" value="PROTEIN_KINASE_ATP"/>
    <property type="match status" value="1"/>
</dbReference>
<evidence type="ECO:0000256" key="9">
    <source>
        <dbReference type="SAM" id="Coils"/>
    </source>
</evidence>
<keyword evidence="9" id="KW-0175">Coiled coil</keyword>
<evidence type="ECO:0000313" key="12">
    <source>
        <dbReference type="EMBL" id="EGC28406.1"/>
    </source>
</evidence>
<evidence type="ECO:0000256" key="7">
    <source>
        <dbReference type="ARBA" id="ARBA00048679"/>
    </source>
</evidence>
<dbReference type="PROSITE" id="PS50011">
    <property type="entry name" value="PROTEIN_KINASE_DOM"/>
    <property type="match status" value="1"/>
</dbReference>
<dbReference type="Pfam" id="PF00069">
    <property type="entry name" value="Pkinase"/>
    <property type="match status" value="3"/>
</dbReference>
<comment type="catalytic activity">
    <reaction evidence="6">
        <text>L-threonyl-[protein] + ATP = O-phospho-L-threonyl-[protein] + ADP + H(+)</text>
        <dbReference type="Rhea" id="RHEA:46608"/>
        <dbReference type="Rhea" id="RHEA-COMP:11060"/>
        <dbReference type="Rhea" id="RHEA-COMP:11605"/>
        <dbReference type="ChEBI" id="CHEBI:15378"/>
        <dbReference type="ChEBI" id="CHEBI:30013"/>
        <dbReference type="ChEBI" id="CHEBI:30616"/>
        <dbReference type="ChEBI" id="CHEBI:61977"/>
        <dbReference type="ChEBI" id="CHEBI:456216"/>
        <dbReference type="EC" id="2.7.11.1"/>
    </reaction>
</comment>
<reference evidence="13" key="1">
    <citation type="journal article" date="2011" name="Genome Biol.">
        <title>Comparative genomics of the social amoebae Dictyostelium discoideum and Dictyostelium purpureum.</title>
        <authorList>
            <consortium name="US DOE Joint Genome Institute (JGI-PGF)"/>
            <person name="Sucgang R."/>
            <person name="Kuo A."/>
            <person name="Tian X."/>
            <person name="Salerno W."/>
            <person name="Parikh A."/>
            <person name="Feasley C.L."/>
            <person name="Dalin E."/>
            <person name="Tu H."/>
            <person name="Huang E."/>
            <person name="Barry K."/>
            <person name="Lindquist E."/>
            <person name="Shapiro H."/>
            <person name="Bruce D."/>
            <person name="Schmutz J."/>
            <person name="Salamov A."/>
            <person name="Fey P."/>
            <person name="Gaudet P."/>
            <person name="Anjard C."/>
            <person name="Babu M.M."/>
            <person name="Basu S."/>
            <person name="Bushmanova Y."/>
            <person name="van der Wel H."/>
            <person name="Katoh-Kurasawa M."/>
            <person name="Dinh C."/>
            <person name="Coutinho P.M."/>
            <person name="Saito T."/>
            <person name="Elias M."/>
            <person name="Schaap P."/>
            <person name="Kay R.R."/>
            <person name="Henrissat B."/>
            <person name="Eichinger L."/>
            <person name="Rivero F."/>
            <person name="Putnam N.H."/>
            <person name="West C.M."/>
            <person name="Loomis W.F."/>
            <person name="Chisholm R.L."/>
            <person name="Shaulsky G."/>
            <person name="Strassmann J.E."/>
            <person name="Queller D.C."/>
            <person name="Kuspa A."/>
            <person name="Grigoriev I.V."/>
        </authorList>
    </citation>
    <scope>NUCLEOTIDE SEQUENCE [LARGE SCALE GENOMIC DNA]</scope>
    <source>
        <strain evidence="13">QSDP1</strain>
    </source>
</reference>
<dbReference type="SMART" id="SM00220">
    <property type="entry name" value="S_TKc"/>
    <property type="match status" value="1"/>
</dbReference>
<evidence type="ECO:0000256" key="2">
    <source>
        <dbReference type="ARBA" id="ARBA00022741"/>
    </source>
</evidence>
<dbReference type="FunCoup" id="F1A5X6">
    <property type="interactions" value="69"/>
</dbReference>
<dbReference type="PANTHER" id="PTHR11042">
    <property type="entry name" value="EUKARYOTIC TRANSLATION INITIATION FACTOR 2-ALPHA KINASE EIF2-ALPHA KINASE -RELATED"/>
    <property type="match status" value="1"/>
</dbReference>
<dbReference type="GO" id="GO:0005634">
    <property type="term" value="C:nucleus"/>
    <property type="evidence" value="ECO:0000318"/>
    <property type="project" value="GO_Central"/>
</dbReference>
<dbReference type="InterPro" id="IPR008271">
    <property type="entry name" value="Ser/Thr_kinase_AS"/>
</dbReference>
<accession>F1A5X6</accession>
<dbReference type="VEuPathDB" id="AmoebaDB:DICPUDRAFT_160208"/>
<proteinExistence type="inferred from homology"/>
<dbReference type="PANTHER" id="PTHR11042:SF193">
    <property type="entry name" value="SERINE_THREONINE-PROTEIN KINASE DDB_G0268642-RELATED"/>
    <property type="match status" value="1"/>
</dbReference>
<dbReference type="InParanoid" id="F1A5X6"/>
<evidence type="ECO:0000256" key="10">
    <source>
        <dbReference type="SAM" id="MobiDB-lite"/>
    </source>
</evidence>
<comment type="similarity">
    <text evidence="5">Belongs to the protein kinase superfamily. Ser/Thr protein kinase family. GCN2 subfamily.</text>
</comment>
<gene>
    <name evidence="12" type="ORF">DICPUDRAFT_160208</name>
</gene>
<dbReference type="RefSeq" id="XP_003295070.1">
    <property type="nucleotide sequence ID" value="XM_003295022.1"/>
</dbReference>
<dbReference type="GO" id="GO:0006446">
    <property type="term" value="P:regulation of translational initiation"/>
    <property type="evidence" value="ECO:0000318"/>
    <property type="project" value="GO_Central"/>
</dbReference>
<dbReference type="STRING" id="5786.F1A5X6"/>